<sequence>MIKQLNKLSEKLSIHSITKKEFESKESKLVEIFSEAPEVEVHAIIIVSDLISETSSGRSIIVYQLNPNC</sequence>
<accession>A0AAJ2J0P2</accession>
<proteinExistence type="predicted"/>
<comment type="caution">
    <text evidence="1">The sequence shown here is derived from an EMBL/GenBank/DDBJ whole genome shotgun (WGS) entry which is preliminary data.</text>
</comment>
<dbReference type="RefSeq" id="WP_311792822.1">
    <property type="nucleotide sequence ID" value="NZ_JARPXS010000014.1"/>
</dbReference>
<protein>
    <submittedName>
        <fullName evidence="1">Uncharacterized protein</fullName>
    </submittedName>
</protein>
<dbReference type="AlphaFoldDB" id="A0AAJ2J0P2"/>
<evidence type="ECO:0000313" key="2">
    <source>
        <dbReference type="Proteomes" id="UP001257962"/>
    </source>
</evidence>
<dbReference type="EMBL" id="JARPYC010000018">
    <property type="protein sequence ID" value="MDT2667748.1"/>
    <property type="molecule type" value="Genomic_DNA"/>
</dbReference>
<organism evidence="1 2">
    <name type="scientific">Lactococcus petauri</name>
    <dbReference type="NCBI Taxonomy" id="1940789"/>
    <lineage>
        <taxon>Bacteria</taxon>
        <taxon>Bacillati</taxon>
        <taxon>Bacillota</taxon>
        <taxon>Bacilli</taxon>
        <taxon>Lactobacillales</taxon>
        <taxon>Streptococcaceae</taxon>
        <taxon>Lactococcus</taxon>
    </lineage>
</organism>
<reference evidence="1" key="1">
    <citation type="submission" date="2023-03" db="EMBL/GenBank/DDBJ databases">
        <authorList>
            <person name="Shen W."/>
            <person name="Cai J."/>
        </authorList>
    </citation>
    <scope>NUCLEOTIDE SEQUENCE</scope>
    <source>
        <strain evidence="1">Y3</strain>
    </source>
</reference>
<gene>
    <name evidence="1" type="ORF">P7D34_11090</name>
</gene>
<evidence type="ECO:0000313" key="1">
    <source>
        <dbReference type="EMBL" id="MDT2667748.1"/>
    </source>
</evidence>
<name>A0AAJ2J0P2_9LACT</name>
<dbReference type="Proteomes" id="UP001257962">
    <property type="component" value="Unassembled WGS sequence"/>
</dbReference>